<evidence type="ECO:0000313" key="2">
    <source>
        <dbReference type="EMBL" id="RDB31048.1"/>
    </source>
</evidence>
<proteinExistence type="predicted"/>
<protein>
    <submittedName>
        <fullName evidence="2">Uncharacterized protein</fullName>
    </submittedName>
</protein>
<name>A0A369KAW1_HYPMA</name>
<dbReference type="InParanoid" id="A0A369KAW1"/>
<accession>A0A369KAW1</accession>
<reference evidence="2" key="1">
    <citation type="submission" date="2018-04" db="EMBL/GenBank/DDBJ databases">
        <title>Whole genome sequencing of Hypsizygus marmoreus.</title>
        <authorList>
            <person name="Choi I.-G."/>
            <person name="Min B."/>
            <person name="Kim J.-G."/>
            <person name="Kim S."/>
            <person name="Oh Y.-L."/>
            <person name="Kong W.-S."/>
            <person name="Park H."/>
            <person name="Jeong J."/>
            <person name="Song E.-S."/>
        </authorList>
    </citation>
    <scope>NUCLEOTIDE SEQUENCE [LARGE SCALE GENOMIC DNA]</scope>
    <source>
        <strain evidence="2">51987-8</strain>
    </source>
</reference>
<dbReference type="Proteomes" id="UP000076154">
    <property type="component" value="Unassembled WGS sequence"/>
</dbReference>
<dbReference type="OrthoDB" id="2884438at2759"/>
<sequence length="513" mass="57355">MSLYDWVSCCERIKIKSKSEDEGEDENDELENMGNEENEDTSFQGGGVSKKKKTSIDDYTPDEDATEDADVNEHVLSGKIGRRNAERQKAMQNMQNIMKNTGWHNPDSESLPDWFELNPIPPSLVQPGSQWKASVEKMRANILEQREQNLPASVNSVYKYQTDPNVVQISDPFLDWVLPDLSWQIITKASPALAQTKSTFVPAQGTIAGKVTGPGSHLTESVSHKGVKRKPSGSVKKDHLLPDMPKLKKQKVSTSHHSMVPDIGLSNEQPIGTEWRDNSCAYDAAIAILHNIWHHNPQLLTEELTNFNPEFLGPLVADFNDSAASSPVLLESSRDNLKHALFIKDPRKFPWGQYTSAHAVFDYLLSSSDQVMTSVMSCPRGHHVNRQDVAVSNCHVPVLCMANMPLQQYVETFRIEASSSCRTCARYHMRAFTFLTVPVSSDSGQINANYRLAGVVYYGRNHFVCRIITASGFVWKHDGLNGALTEQEGSINDVNLYALHTRRPIIAVYTKVV</sequence>
<feature type="compositionally biased region" description="Acidic residues" evidence="1">
    <location>
        <begin position="59"/>
        <end position="70"/>
    </location>
</feature>
<keyword evidence="3" id="KW-1185">Reference proteome</keyword>
<dbReference type="EMBL" id="LUEZ02000002">
    <property type="protein sequence ID" value="RDB31048.1"/>
    <property type="molecule type" value="Genomic_DNA"/>
</dbReference>
<feature type="region of interest" description="Disordered" evidence="1">
    <location>
        <begin position="211"/>
        <end position="240"/>
    </location>
</feature>
<organism evidence="2 3">
    <name type="scientific">Hypsizygus marmoreus</name>
    <name type="common">White beech mushroom</name>
    <name type="synonym">Agaricus marmoreus</name>
    <dbReference type="NCBI Taxonomy" id="39966"/>
    <lineage>
        <taxon>Eukaryota</taxon>
        <taxon>Fungi</taxon>
        <taxon>Dikarya</taxon>
        <taxon>Basidiomycota</taxon>
        <taxon>Agaricomycotina</taxon>
        <taxon>Agaricomycetes</taxon>
        <taxon>Agaricomycetidae</taxon>
        <taxon>Agaricales</taxon>
        <taxon>Tricholomatineae</taxon>
        <taxon>Lyophyllaceae</taxon>
        <taxon>Hypsizygus</taxon>
    </lineage>
</organism>
<evidence type="ECO:0000313" key="3">
    <source>
        <dbReference type="Proteomes" id="UP000076154"/>
    </source>
</evidence>
<evidence type="ECO:0000256" key="1">
    <source>
        <dbReference type="SAM" id="MobiDB-lite"/>
    </source>
</evidence>
<dbReference type="AlphaFoldDB" id="A0A369KAW1"/>
<feature type="compositionally biased region" description="Acidic residues" evidence="1">
    <location>
        <begin position="21"/>
        <end position="40"/>
    </location>
</feature>
<gene>
    <name evidence="2" type="ORF">Hypma_000099</name>
</gene>
<comment type="caution">
    <text evidence="2">The sequence shown here is derived from an EMBL/GenBank/DDBJ whole genome shotgun (WGS) entry which is preliminary data.</text>
</comment>
<feature type="region of interest" description="Disordered" evidence="1">
    <location>
        <begin position="15"/>
        <end position="84"/>
    </location>
</feature>